<evidence type="ECO:0000259" key="8">
    <source>
        <dbReference type="PROSITE" id="PS50048"/>
    </source>
</evidence>
<feature type="domain" description="Zn(2)-C6 fungal-type" evidence="8">
    <location>
        <begin position="27"/>
        <end position="56"/>
    </location>
</feature>
<dbReference type="GO" id="GO:0006351">
    <property type="term" value="P:DNA-templated transcription"/>
    <property type="evidence" value="ECO:0007669"/>
    <property type="project" value="InterPro"/>
</dbReference>
<reference evidence="9 10" key="1">
    <citation type="submission" date="2023-11" db="EMBL/GenBank/DDBJ databases">
        <title>An acidophilic fungus is an integral part of prey digestion in a carnivorous sundew plant.</title>
        <authorList>
            <person name="Tsai I.J."/>
        </authorList>
    </citation>
    <scope>NUCLEOTIDE SEQUENCE [LARGE SCALE GENOMIC DNA]</scope>
    <source>
        <strain evidence="9">169a</strain>
    </source>
</reference>
<dbReference type="InterPro" id="IPR001138">
    <property type="entry name" value="Zn2Cys6_DnaBD"/>
</dbReference>
<name>A0AAQ3R711_9PEZI</name>
<evidence type="ECO:0000256" key="3">
    <source>
        <dbReference type="ARBA" id="ARBA00023015"/>
    </source>
</evidence>
<accession>A0AAQ3R711</accession>
<feature type="region of interest" description="Disordered" evidence="7">
    <location>
        <begin position="1"/>
        <end position="28"/>
    </location>
</feature>
<keyword evidence="6" id="KW-0539">Nucleus</keyword>
<dbReference type="Proteomes" id="UP001303373">
    <property type="component" value="Chromosome 11"/>
</dbReference>
<evidence type="ECO:0000313" key="10">
    <source>
        <dbReference type="Proteomes" id="UP001303373"/>
    </source>
</evidence>
<keyword evidence="3" id="KW-0805">Transcription regulation</keyword>
<dbReference type="InterPro" id="IPR036864">
    <property type="entry name" value="Zn2-C6_fun-type_DNA-bd_sf"/>
</dbReference>
<evidence type="ECO:0000256" key="1">
    <source>
        <dbReference type="ARBA" id="ARBA00022723"/>
    </source>
</evidence>
<evidence type="ECO:0000256" key="4">
    <source>
        <dbReference type="ARBA" id="ARBA00023125"/>
    </source>
</evidence>
<dbReference type="InterPro" id="IPR007219">
    <property type="entry name" value="XnlR_reg_dom"/>
</dbReference>
<keyword evidence="4" id="KW-0238">DNA-binding</keyword>
<evidence type="ECO:0000256" key="2">
    <source>
        <dbReference type="ARBA" id="ARBA00022833"/>
    </source>
</evidence>
<keyword evidence="2" id="KW-0862">Zinc</keyword>
<proteinExistence type="predicted"/>
<dbReference type="PANTHER" id="PTHR31779">
    <property type="entry name" value="2-NITROPROPANE DIOXYGENASE FAMILY, PUTATIVE (AFU_ORTHOLOGUE AFUA_2G17430)-RELATED"/>
    <property type="match status" value="1"/>
</dbReference>
<dbReference type="AlphaFoldDB" id="A0AAQ3R711"/>
<dbReference type="SUPFAM" id="SSF57701">
    <property type="entry name" value="Zn2/Cys6 DNA-binding domain"/>
    <property type="match status" value="1"/>
</dbReference>
<feature type="region of interest" description="Disordered" evidence="7">
    <location>
        <begin position="589"/>
        <end position="609"/>
    </location>
</feature>
<dbReference type="InterPro" id="IPR052478">
    <property type="entry name" value="Metabolite_Synth_Reg"/>
</dbReference>
<evidence type="ECO:0000256" key="7">
    <source>
        <dbReference type="SAM" id="MobiDB-lite"/>
    </source>
</evidence>
<dbReference type="PROSITE" id="PS00463">
    <property type="entry name" value="ZN2_CY6_FUNGAL_1"/>
    <property type="match status" value="1"/>
</dbReference>
<organism evidence="9 10">
    <name type="scientific">Acrodontium crateriforme</name>
    <dbReference type="NCBI Taxonomy" id="150365"/>
    <lineage>
        <taxon>Eukaryota</taxon>
        <taxon>Fungi</taxon>
        <taxon>Dikarya</taxon>
        <taxon>Ascomycota</taxon>
        <taxon>Pezizomycotina</taxon>
        <taxon>Dothideomycetes</taxon>
        <taxon>Dothideomycetidae</taxon>
        <taxon>Mycosphaerellales</taxon>
        <taxon>Teratosphaeriaceae</taxon>
        <taxon>Acrodontium</taxon>
    </lineage>
</organism>
<dbReference type="PROSITE" id="PS50048">
    <property type="entry name" value="ZN2_CY6_FUNGAL_2"/>
    <property type="match status" value="1"/>
</dbReference>
<evidence type="ECO:0000256" key="5">
    <source>
        <dbReference type="ARBA" id="ARBA00023163"/>
    </source>
</evidence>
<keyword evidence="5" id="KW-0804">Transcription</keyword>
<dbReference type="SMART" id="SM00066">
    <property type="entry name" value="GAL4"/>
    <property type="match status" value="1"/>
</dbReference>
<dbReference type="Pfam" id="PF04082">
    <property type="entry name" value="Fungal_trans"/>
    <property type="match status" value="1"/>
</dbReference>
<dbReference type="GO" id="GO:0003677">
    <property type="term" value="F:DNA binding"/>
    <property type="evidence" value="ECO:0007669"/>
    <property type="project" value="UniProtKB-KW"/>
</dbReference>
<dbReference type="EMBL" id="CP138590">
    <property type="protein sequence ID" value="WPH03861.1"/>
    <property type="molecule type" value="Genomic_DNA"/>
</dbReference>
<dbReference type="GO" id="GO:0008270">
    <property type="term" value="F:zinc ion binding"/>
    <property type="evidence" value="ECO:0007669"/>
    <property type="project" value="InterPro"/>
</dbReference>
<evidence type="ECO:0000256" key="6">
    <source>
        <dbReference type="ARBA" id="ARBA00023242"/>
    </source>
</evidence>
<dbReference type="CDD" id="cd12148">
    <property type="entry name" value="fungal_TF_MHR"/>
    <property type="match status" value="1"/>
</dbReference>
<sequence>MSNPLKRSPSPPPEGNEQQGRQRSRAACAPCRQRKRKCDGRMPCATCVRYEYRCEYSTTTKRQSYSGDAPAPPQPLAESSVYTPPSIVQLQKHPLTAPGARFHHRGILDPVKTRFVRANSAIAFPRILGMDMESDSIPRLHSFAWHVGIRNEAPEETVDVSTLLTWSDMQRLGSVYFKVVKPELGVLEESEFMEQAAARFSNTKGFSDIDACILGVAALGSFFSPNPHPAEDHFVLGARGILIQHTLNHGPTTNHVAGWILRTIYLRLAARPHGSWMSSSITLHQAEASGLHKEMQTIAVVYPAAPAADHKLSKARRRLFWIARALNIIISFEYGRSRVNFDVITTKKFAAESGSHAHQFVELAELLPNDFVDREREPDPPSALVNALSRIEEMPFESSFLTMLRADLAFAIYRRLWLMSLTDAKDRADTVIGIGKAALTASTKLMELGWPWWNIVHTPFQFLCVVIAVGTPRSLSHIQEIMALLRKVAMKFDTHMVREAYNQASALVRMFKIRKEKELEAVGVMPDAPPFADHPSVGSSGMQETAPNLDWTMDLPFEWDIFLNPDLVVSTQQPQSAVGAAMNGHLAYPTAPQQHPQPQSQMQVQGPMT</sequence>
<dbReference type="PANTHER" id="PTHR31779:SF4">
    <property type="entry name" value="2-NITROPROPANE DIOXYGENASE FAMILY, PUTATIVE (AFU_ORTHOLOGUE AFUA_2G17430)-RELATED"/>
    <property type="match status" value="1"/>
</dbReference>
<gene>
    <name evidence="9" type="ORF">R9X50_00674400</name>
</gene>
<keyword evidence="1" id="KW-0479">Metal-binding</keyword>
<evidence type="ECO:0000313" key="9">
    <source>
        <dbReference type="EMBL" id="WPH03861.1"/>
    </source>
</evidence>
<dbReference type="GO" id="GO:0000981">
    <property type="term" value="F:DNA-binding transcription factor activity, RNA polymerase II-specific"/>
    <property type="evidence" value="ECO:0007669"/>
    <property type="project" value="InterPro"/>
</dbReference>
<keyword evidence="10" id="KW-1185">Reference proteome</keyword>
<dbReference type="Pfam" id="PF00172">
    <property type="entry name" value="Zn_clus"/>
    <property type="match status" value="1"/>
</dbReference>
<dbReference type="CDD" id="cd00067">
    <property type="entry name" value="GAL4"/>
    <property type="match status" value="1"/>
</dbReference>
<protein>
    <recommendedName>
        <fullName evidence="8">Zn(2)-C6 fungal-type domain-containing protein</fullName>
    </recommendedName>
</protein>
<dbReference type="Gene3D" id="4.10.240.10">
    <property type="entry name" value="Zn(2)-C6 fungal-type DNA-binding domain"/>
    <property type="match status" value="1"/>
</dbReference>
<dbReference type="GO" id="GO:0009410">
    <property type="term" value="P:response to xenobiotic stimulus"/>
    <property type="evidence" value="ECO:0007669"/>
    <property type="project" value="TreeGrafter"/>
</dbReference>